<proteinExistence type="inferred from homology"/>
<keyword evidence="4" id="KW-1185">Reference proteome</keyword>
<dbReference type="SUPFAM" id="SSF53850">
    <property type="entry name" value="Periplasmic binding protein-like II"/>
    <property type="match status" value="1"/>
</dbReference>
<comment type="caution">
    <text evidence="3">The sequence shown here is derived from an EMBL/GenBank/DDBJ whole genome shotgun (WGS) entry which is preliminary data.</text>
</comment>
<dbReference type="CDD" id="cd13578">
    <property type="entry name" value="PBP2_Bug27"/>
    <property type="match status" value="1"/>
</dbReference>
<feature type="signal peptide" evidence="2">
    <location>
        <begin position="1"/>
        <end position="27"/>
    </location>
</feature>
<dbReference type="InterPro" id="IPR042100">
    <property type="entry name" value="Bug_dom1"/>
</dbReference>
<evidence type="ECO:0000313" key="3">
    <source>
        <dbReference type="EMBL" id="PLC49279.1"/>
    </source>
</evidence>
<dbReference type="AlphaFoldDB" id="A0A2N4U2N9"/>
<dbReference type="PANTHER" id="PTHR42928:SF5">
    <property type="entry name" value="BLR1237 PROTEIN"/>
    <property type="match status" value="1"/>
</dbReference>
<reference evidence="3 4" key="1">
    <citation type="submission" date="2017-10" db="EMBL/GenBank/DDBJ databases">
        <title>Two draft genome sequences of Pusillimonas sp. strains isolated from a nitrate- and radionuclide-contaminated groundwater in Russia.</title>
        <authorList>
            <person name="Grouzdev D.S."/>
            <person name="Tourova T.P."/>
            <person name="Goeva M.A."/>
            <person name="Babich T.L."/>
            <person name="Sokolova D.S."/>
            <person name="Abdullin R."/>
            <person name="Poltaraus A.B."/>
            <person name="Toshchakov S.V."/>
            <person name="Nazina T.N."/>
        </authorList>
    </citation>
    <scope>NUCLEOTIDE SEQUENCE [LARGE SCALE GENOMIC DNA]</scope>
    <source>
        <strain evidence="3 4">JR1/69-3-13</strain>
    </source>
</reference>
<dbReference type="Gene3D" id="3.40.190.10">
    <property type="entry name" value="Periplasmic binding protein-like II"/>
    <property type="match status" value="1"/>
</dbReference>
<evidence type="ECO:0000256" key="2">
    <source>
        <dbReference type="SAM" id="SignalP"/>
    </source>
</evidence>
<dbReference type="PANTHER" id="PTHR42928">
    <property type="entry name" value="TRICARBOXYLATE-BINDING PROTEIN"/>
    <property type="match status" value="1"/>
</dbReference>
<sequence>MILLKKIGATALVGALFTVAAPGLAHADDSWPSKSISFVVPYAAGGFADTRMRLLARELADELKTSVVVENKAGAGGVIGTAFIVKSKPDGYTIGSGNLAPLSVNPTLMPKNVSYDVQKDIAPVILIEESPLILSVNNQVPVKTVKELIDLAKKDPGRLTFGSSGVGGAHHLSGELFASEAGMQLSHVPYKGGAPAATDLMAGHIDMMFEMGYAAMPAIQAKKVHPLAVTSAKRLALLPDVPTMAESGLPGFESYNWQGVIAPAGTPDAVIQKLNAAFNNILKKPEVQKAFEATGGQSAGGTPEEFAAFIQSETEKWAKVIKSANISIE</sequence>
<name>A0A2N4U2N9_9BURK</name>
<keyword evidence="2" id="KW-0732">Signal</keyword>
<dbReference type="RefSeq" id="WP_102074448.1">
    <property type="nucleotide sequence ID" value="NZ_PDNW01000011.1"/>
</dbReference>
<organism evidence="3 4">
    <name type="scientific">Pollutimonas subterranea</name>
    <dbReference type="NCBI Taxonomy" id="2045210"/>
    <lineage>
        <taxon>Bacteria</taxon>
        <taxon>Pseudomonadati</taxon>
        <taxon>Pseudomonadota</taxon>
        <taxon>Betaproteobacteria</taxon>
        <taxon>Burkholderiales</taxon>
        <taxon>Alcaligenaceae</taxon>
        <taxon>Pollutimonas</taxon>
    </lineage>
</organism>
<dbReference type="InterPro" id="IPR005064">
    <property type="entry name" value="BUG"/>
</dbReference>
<comment type="similarity">
    <text evidence="1">Belongs to the UPF0065 (bug) family.</text>
</comment>
<dbReference type="Gene3D" id="3.40.190.150">
    <property type="entry name" value="Bordetella uptake gene, domain 1"/>
    <property type="match status" value="1"/>
</dbReference>
<feature type="chain" id="PRO_5014684955" evidence="2">
    <location>
        <begin position="28"/>
        <end position="329"/>
    </location>
</feature>
<dbReference type="Proteomes" id="UP000234190">
    <property type="component" value="Unassembled WGS sequence"/>
</dbReference>
<dbReference type="EMBL" id="PDNW01000011">
    <property type="protein sequence ID" value="PLC49279.1"/>
    <property type="molecule type" value="Genomic_DNA"/>
</dbReference>
<dbReference type="OrthoDB" id="8678477at2"/>
<evidence type="ECO:0000256" key="1">
    <source>
        <dbReference type="ARBA" id="ARBA00006987"/>
    </source>
</evidence>
<accession>A0A2N4U2N9</accession>
<protein>
    <submittedName>
        <fullName evidence="3">ABC transporter substrate-binding protein</fullName>
    </submittedName>
</protein>
<dbReference type="Pfam" id="PF03401">
    <property type="entry name" value="TctC"/>
    <property type="match status" value="1"/>
</dbReference>
<gene>
    <name evidence="3" type="ORF">CR159_13280</name>
</gene>
<evidence type="ECO:0000313" key="4">
    <source>
        <dbReference type="Proteomes" id="UP000234190"/>
    </source>
</evidence>
<dbReference type="PIRSF" id="PIRSF017082">
    <property type="entry name" value="YflP"/>
    <property type="match status" value="1"/>
</dbReference>